<organism evidence="1 2">
    <name type="scientific">Clostridium hominis</name>
    <dbReference type="NCBI Taxonomy" id="2763036"/>
    <lineage>
        <taxon>Bacteria</taxon>
        <taxon>Bacillati</taxon>
        <taxon>Bacillota</taxon>
        <taxon>Clostridia</taxon>
        <taxon>Eubacteriales</taxon>
        <taxon>Clostridiaceae</taxon>
        <taxon>Clostridium</taxon>
    </lineage>
</organism>
<proteinExistence type="predicted"/>
<accession>A0ABR7DDL0</accession>
<comment type="caution">
    <text evidence="1">The sequence shown here is derived from an EMBL/GenBank/DDBJ whole genome shotgun (WGS) entry which is preliminary data.</text>
</comment>
<keyword evidence="2" id="KW-1185">Reference proteome</keyword>
<name>A0ABR7DDL0_9CLOT</name>
<protein>
    <submittedName>
        <fullName evidence="1">Uncharacterized protein</fullName>
    </submittedName>
</protein>
<dbReference type="RefSeq" id="WP_186860179.1">
    <property type="nucleotide sequence ID" value="NZ_JACOOO010000024.1"/>
</dbReference>
<sequence length="518" mass="58165">MPEKHIGDEVLQQAGKSMLVQKHQGQTIEKQLGKIQSSLNELAEINSKNIDELDLLLMQAELLCQEQGLDTNNYKDYINDIDLLSEDEKSEIKVDNLEMLSVVGVNDNISWEEYMNNINSYAEKNKINFSKDPFENLMTEAEKSELGKRIREDYTMKKANCDKYDYLIAGFCGVATGLIDVFFVGMPGESKLGNWTDKKVYNIVEKFSQIVWNSDKKNGLTNSKSAPEGIAGAIGYLERRFKVNYDARYAADLNLGDNILNMSAKNHHLKSLGHAPDLIGLFFSVLDQFTGKNSFISDGRIIRVEPIGNHFELKGGNFFAKLFSGFYNWIGHIMSDIAGSSGTRGHLKNGRGAGVAIPFFEMFQLCNFGSFNVNGEEKNLAELSVKIFESGYDARHGATMAIPVMINEIMIRLLWSIKSRFYHGNTWKDSIPLGDKPELRRMLLVGHGSLCIVDGIDAGLRSGGNILNFALHLNLIGWSRFAFAGLQEVRLIYNKNALNIESIDTDLQQEWEMLYGAL</sequence>
<evidence type="ECO:0000313" key="2">
    <source>
        <dbReference type="Proteomes" id="UP000596929"/>
    </source>
</evidence>
<reference evidence="1 2" key="1">
    <citation type="submission" date="2020-08" db="EMBL/GenBank/DDBJ databases">
        <title>Genome public.</title>
        <authorList>
            <person name="Liu C."/>
            <person name="Sun Q."/>
        </authorList>
    </citation>
    <scope>NUCLEOTIDE SEQUENCE [LARGE SCALE GENOMIC DNA]</scope>
    <source>
        <strain evidence="1 2">NSJ-6</strain>
    </source>
</reference>
<dbReference type="Proteomes" id="UP000596929">
    <property type="component" value="Unassembled WGS sequence"/>
</dbReference>
<gene>
    <name evidence="1" type="ORF">H8S20_11340</name>
</gene>
<evidence type="ECO:0000313" key="1">
    <source>
        <dbReference type="EMBL" id="MBC5629481.1"/>
    </source>
</evidence>
<dbReference type="EMBL" id="JACOOO010000024">
    <property type="protein sequence ID" value="MBC5629481.1"/>
    <property type="molecule type" value="Genomic_DNA"/>
</dbReference>